<comment type="caution">
    <text evidence="2">The sequence shown here is derived from an EMBL/GenBank/DDBJ whole genome shotgun (WGS) entry which is preliminary data.</text>
</comment>
<evidence type="ECO:0000313" key="2">
    <source>
        <dbReference type="EMBL" id="CAH1776353.1"/>
    </source>
</evidence>
<organism evidence="2 3">
    <name type="scientific">Owenia fusiformis</name>
    <name type="common">Polychaete worm</name>
    <dbReference type="NCBI Taxonomy" id="6347"/>
    <lineage>
        <taxon>Eukaryota</taxon>
        <taxon>Metazoa</taxon>
        <taxon>Spiralia</taxon>
        <taxon>Lophotrochozoa</taxon>
        <taxon>Annelida</taxon>
        <taxon>Polychaeta</taxon>
        <taxon>Sedentaria</taxon>
        <taxon>Canalipalpata</taxon>
        <taxon>Sabellida</taxon>
        <taxon>Oweniida</taxon>
        <taxon>Oweniidae</taxon>
        <taxon>Owenia</taxon>
    </lineage>
</organism>
<proteinExistence type="predicted"/>
<gene>
    <name evidence="2" type="ORF">OFUS_LOCUS3533</name>
</gene>
<feature type="non-terminal residue" evidence="2">
    <location>
        <position position="1"/>
    </location>
</feature>
<sequence>EHLHKEIHFNKFELYFDHQVIIMGIQKAVLTQMIQDSVLKLCTQHMIFDHSLEIDGIICISPGDESKELVVKMHRTIMKPTSQEEQLHNPSTSWQDSSLN</sequence>
<keyword evidence="3" id="KW-1185">Reference proteome</keyword>
<reference evidence="2" key="1">
    <citation type="submission" date="2022-03" db="EMBL/GenBank/DDBJ databases">
        <authorList>
            <person name="Martin C."/>
        </authorList>
    </citation>
    <scope>NUCLEOTIDE SEQUENCE</scope>
</reference>
<accession>A0A8S4N5F1</accession>
<feature type="non-terminal residue" evidence="2">
    <location>
        <position position="100"/>
    </location>
</feature>
<name>A0A8S4N5F1_OWEFU</name>
<protein>
    <submittedName>
        <fullName evidence="2">Uncharacterized protein</fullName>
    </submittedName>
</protein>
<dbReference type="EMBL" id="CAIIXF020000002">
    <property type="protein sequence ID" value="CAH1776353.1"/>
    <property type="molecule type" value="Genomic_DNA"/>
</dbReference>
<evidence type="ECO:0000256" key="1">
    <source>
        <dbReference type="SAM" id="MobiDB-lite"/>
    </source>
</evidence>
<dbReference type="OrthoDB" id="6327333at2759"/>
<dbReference type="Proteomes" id="UP000749559">
    <property type="component" value="Unassembled WGS sequence"/>
</dbReference>
<feature type="region of interest" description="Disordered" evidence="1">
    <location>
        <begin position="80"/>
        <end position="100"/>
    </location>
</feature>
<evidence type="ECO:0000313" key="3">
    <source>
        <dbReference type="Proteomes" id="UP000749559"/>
    </source>
</evidence>
<dbReference type="AlphaFoldDB" id="A0A8S4N5F1"/>